<organism evidence="8 9">
    <name type="scientific">Phanerochaete sordida</name>
    <dbReference type="NCBI Taxonomy" id="48140"/>
    <lineage>
        <taxon>Eukaryota</taxon>
        <taxon>Fungi</taxon>
        <taxon>Dikarya</taxon>
        <taxon>Basidiomycota</taxon>
        <taxon>Agaricomycotina</taxon>
        <taxon>Agaricomycetes</taxon>
        <taxon>Polyporales</taxon>
        <taxon>Phanerochaetaceae</taxon>
        <taxon>Phanerochaete</taxon>
    </lineage>
</organism>
<dbReference type="SUPFAM" id="SSF57716">
    <property type="entry name" value="Glucocorticoid receptor-like (DNA-binding domain)"/>
    <property type="match status" value="1"/>
</dbReference>
<evidence type="ECO:0000256" key="5">
    <source>
        <dbReference type="PROSITE-ProRule" id="PRU00125"/>
    </source>
</evidence>
<keyword evidence="9" id="KW-1185">Reference proteome</keyword>
<dbReference type="GO" id="GO:0005634">
    <property type="term" value="C:nucleus"/>
    <property type="evidence" value="ECO:0007669"/>
    <property type="project" value="TreeGrafter"/>
</dbReference>
<evidence type="ECO:0000313" key="9">
    <source>
        <dbReference type="Proteomes" id="UP000703269"/>
    </source>
</evidence>
<feature type="compositionally biased region" description="Low complexity" evidence="6">
    <location>
        <begin position="545"/>
        <end position="563"/>
    </location>
</feature>
<reference evidence="8 9" key="1">
    <citation type="submission" date="2021-08" db="EMBL/GenBank/DDBJ databases">
        <title>Draft Genome Sequence of Phanerochaete sordida strain YK-624.</title>
        <authorList>
            <person name="Mori T."/>
            <person name="Dohra H."/>
            <person name="Suzuki T."/>
            <person name="Kawagishi H."/>
            <person name="Hirai H."/>
        </authorList>
    </citation>
    <scope>NUCLEOTIDE SEQUENCE [LARGE SCALE GENOMIC DNA]</scope>
    <source>
        <strain evidence="8 9">YK-624</strain>
    </source>
</reference>
<evidence type="ECO:0000256" key="2">
    <source>
        <dbReference type="ARBA" id="ARBA00022737"/>
    </source>
</evidence>
<protein>
    <submittedName>
        <fullName evidence="8">LIM domain-containing protein</fullName>
    </submittedName>
</protein>
<dbReference type="PANTHER" id="PTHR24205:SF16">
    <property type="entry name" value="GH01042P-RELATED"/>
    <property type="match status" value="1"/>
</dbReference>
<evidence type="ECO:0000256" key="3">
    <source>
        <dbReference type="ARBA" id="ARBA00022833"/>
    </source>
</evidence>
<comment type="caution">
    <text evidence="8">The sequence shown here is derived from an EMBL/GenBank/DDBJ whole genome shotgun (WGS) entry which is preliminary data.</text>
</comment>
<evidence type="ECO:0000313" key="8">
    <source>
        <dbReference type="EMBL" id="GJE90758.1"/>
    </source>
</evidence>
<feature type="compositionally biased region" description="Polar residues" evidence="6">
    <location>
        <begin position="489"/>
        <end position="498"/>
    </location>
</feature>
<dbReference type="SMART" id="SM00132">
    <property type="entry name" value="LIM"/>
    <property type="match status" value="2"/>
</dbReference>
<dbReference type="GO" id="GO:0003712">
    <property type="term" value="F:transcription coregulator activity"/>
    <property type="evidence" value="ECO:0007669"/>
    <property type="project" value="TreeGrafter"/>
</dbReference>
<name>A0A9P3G9G1_9APHY</name>
<evidence type="ECO:0000259" key="7">
    <source>
        <dbReference type="PROSITE" id="PS50023"/>
    </source>
</evidence>
<feature type="compositionally biased region" description="Low complexity" evidence="6">
    <location>
        <begin position="73"/>
        <end position="86"/>
    </location>
</feature>
<feature type="compositionally biased region" description="Polar residues" evidence="6">
    <location>
        <begin position="130"/>
        <end position="139"/>
    </location>
</feature>
<dbReference type="OrthoDB" id="1112565at2759"/>
<dbReference type="CDD" id="cd09397">
    <property type="entry name" value="LIM1_UF1"/>
    <property type="match status" value="1"/>
</dbReference>
<dbReference type="Proteomes" id="UP000703269">
    <property type="component" value="Unassembled WGS sequence"/>
</dbReference>
<feature type="domain" description="LIM zinc-binding" evidence="7">
    <location>
        <begin position="764"/>
        <end position="827"/>
    </location>
</feature>
<dbReference type="PROSITE" id="PS00478">
    <property type="entry name" value="LIM_DOMAIN_1"/>
    <property type="match status" value="1"/>
</dbReference>
<evidence type="ECO:0000256" key="1">
    <source>
        <dbReference type="ARBA" id="ARBA00022723"/>
    </source>
</evidence>
<proteinExistence type="predicted"/>
<feature type="compositionally biased region" description="Pro residues" evidence="6">
    <location>
        <begin position="113"/>
        <end position="127"/>
    </location>
</feature>
<evidence type="ECO:0000256" key="6">
    <source>
        <dbReference type="SAM" id="MobiDB-lite"/>
    </source>
</evidence>
<dbReference type="EMBL" id="BPQB01000018">
    <property type="protein sequence ID" value="GJE90758.1"/>
    <property type="molecule type" value="Genomic_DNA"/>
</dbReference>
<accession>A0A9P3G9G1</accession>
<feature type="region of interest" description="Disordered" evidence="6">
    <location>
        <begin position="405"/>
        <end position="654"/>
    </location>
</feature>
<feature type="compositionally biased region" description="Basic and acidic residues" evidence="6">
    <location>
        <begin position="609"/>
        <end position="622"/>
    </location>
</feature>
<feature type="compositionally biased region" description="Pro residues" evidence="6">
    <location>
        <begin position="325"/>
        <end position="335"/>
    </location>
</feature>
<dbReference type="InterPro" id="IPR001781">
    <property type="entry name" value="Znf_LIM"/>
</dbReference>
<feature type="compositionally biased region" description="Low complexity" evidence="6">
    <location>
        <begin position="635"/>
        <end position="646"/>
    </location>
</feature>
<keyword evidence="4 5" id="KW-0440">LIM domain</keyword>
<dbReference type="PROSITE" id="PS50023">
    <property type="entry name" value="LIM_DOMAIN_2"/>
    <property type="match status" value="1"/>
</dbReference>
<keyword evidence="2" id="KW-0677">Repeat</keyword>
<dbReference type="GO" id="GO:0046872">
    <property type="term" value="F:metal ion binding"/>
    <property type="evidence" value="ECO:0007669"/>
    <property type="project" value="UniProtKB-KW"/>
</dbReference>
<dbReference type="CDD" id="cd08368">
    <property type="entry name" value="LIM"/>
    <property type="match status" value="1"/>
</dbReference>
<dbReference type="AlphaFoldDB" id="A0A9P3G9G1"/>
<dbReference type="PANTHER" id="PTHR24205">
    <property type="entry name" value="FOUR AND A HALF LIM DOMAINS PROTEIN"/>
    <property type="match status" value="1"/>
</dbReference>
<keyword evidence="3 5" id="KW-0862">Zinc</keyword>
<dbReference type="Gene3D" id="2.10.110.10">
    <property type="entry name" value="Cysteine Rich Protein"/>
    <property type="match status" value="2"/>
</dbReference>
<feature type="region of interest" description="Disordered" evidence="6">
    <location>
        <begin position="73"/>
        <end position="359"/>
    </location>
</feature>
<dbReference type="GO" id="GO:0030695">
    <property type="term" value="F:GTPase regulator activity"/>
    <property type="evidence" value="ECO:0007669"/>
    <property type="project" value="UniProtKB-ARBA"/>
</dbReference>
<keyword evidence="1 5" id="KW-0479">Metal-binding</keyword>
<feature type="compositionally biased region" description="Polar residues" evidence="6">
    <location>
        <begin position="461"/>
        <end position="475"/>
    </location>
</feature>
<feature type="region of interest" description="Disordered" evidence="6">
    <location>
        <begin position="695"/>
        <end position="725"/>
    </location>
</feature>
<feature type="compositionally biased region" description="Pro residues" evidence="6">
    <location>
        <begin position="184"/>
        <end position="193"/>
    </location>
</feature>
<dbReference type="Pfam" id="PF00412">
    <property type="entry name" value="LIM"/>
    <property type="match status" value="1"/>
</dbReference>
<evidence type="ECO:0000256" key="4">
    <source>
        <dbReference type="ARBA" id="ARBA00023038"/>
    </source>
</evidence>
<gene>
    <name evidence="8" type="ORF">PsYK624_069020</name>
</gene>
<sequence>MASSLSVAGPEPGRISQILPAVKCSSCNNPVPIAELGEHVCTAPPVMPAASQKPPMSPTSTSFFQAKYQKLISSQTPSTPQATTSALPTMVPPRAASVPPRQGTPLSVRGASPAPPTPTSPQSPPTHSPRQASVASLNLPNPYARPERVPSPLARGPSPGAQDKVVFPSRPESAHPPARAGPSTPTPRAPSPLSPRYNASEPTPAHTPAAPPNRPTTTSEPAPYHAPAQRMLSPGPTSPPATAPPHIQAVPLRAPSVASVRSLRPGSVRSPPPGARQPTHSSPAPFAPPSPQMNLPYANTAPLRPRASTSAQPESDVIYSTARPMMPPQAPPPQAGPSRVPSLNVNVGQPMSPYGHSPSIPVGGVMSPPLAAEIDTKTGGEAGMAGVGRRGFAAAARAAMFAQQMGNYGSPQSEHPPFQSEHPPFSSVQPGLDGRRANAPRYLDIASANQYNPSGTPPLSAGSTASPHSPQSGGSPLSARIPSPHDGKTTPTQPTIARTPSPLDRLVLRDRVLPPPAEPPKAPLPAPPSTPSLPFFEKFKNKIAPFDPSTTPRPDDSPGISPSNPRPPSPNESEFEGLAYADDDEEEEGTVRGSMPPPARGVRFPSIASKRDTMKSESKYSESEGLPSPRLPARSLSTSTTASSYTVRHGAKSTGALERPIAMETLLEQHEGDPTSPTASSVSSPAMFPAALAAEGSVRDSMRPKLPTRAHTSPGLSGRPEGSKRRARTKACLKCEEKIEDGRWIQMEGGGVMCDRCWKHMYLPKCRRCSQTIEKHAVSSSDGQLKGKYHRDCFNCHTCHKPFPDKSFYVFDGKPFCAYHYHEANNSLCAAPTCGEPIEGPCAMSHSGDRFHPEHFLCEYPRCAERLVEYWEVDGRMFCDRHAQGVPRDDDEDSDDEFLMPAHRDSMRATKRKTVFMTLGALGAPAG</sequence>
<feature type="compositionally biased region" description="Pro residues" evidence="6">
    <location>
        <begin position="513"/>
        <end position="531"/>
    </location>
</feature>